<keyword evidence="1" id="KW-0805">Transcription regulation</keyword>
<dbReference type="GO" id="GO:0000976">
    <property type="term" value="F:transcription cis-regulatory region binding"/>
    <property type="evidence" value="ECO:0007669"/>
    <property type="project" value="TreeGrafter"/>
</dbReference>
<dbReference type="PANTHER" id="PTHR30055:SF234">
    <property type="entry name" value="HTH-TYPE TRANSCRIPTIONAL REGULATOR BETI"/>
    <property type="match status" value="1"/>
</dbReference>
<dbReference type="SUPFAM" id="SSF46689">
    <property type="entry name" value="Homeodomain-like"/>
    <property type="match status" value="1"/>
</dbReference>
<dbReference type="InterPro" id="IPR001647">
    <property type="entry name" value="HTH_TetR"/>
</dbReference>
<feature type="domain" description="HTH tetR-type" evidence="5">
    <location>
        <begin position="17"/>
        <end position="77"/>
    </location>
</feature>
<reference evidence="6 7" key="1">
    <citation type="submission" date="2010-12" db="EMBL/GenBank/DDBJ databases">
        <title>Complete sequence of Desulfurispirillum indicum S5.</title>
        <authorList>
            <consortium name="US DOE Joint Genome Institute"/>
            <person name="Lucas S."/>
            <person name="Copeland A."/>
            <person name="Lapidus A."/>
            <person name="Cheng J.-F."/>
            <person name="Goodwin L."/>
            <person name="Pitluck S."/>
            <person name="Chertkov O."/>
            <person name="Held B."/>
            <person name="Detter J.C."/>
            <person name="Han C."/>
            <person name="Tapia R."/>
            <person name="Land M."/>
            <person name="Hauser L."/>
            <person name="Kyrpides N."/>
            <person name="Ivanova N."/>
            <person name="Mikhailova N."/>
            <person name="Haggblom M."/>
            <person name="Rauschenbach I."/>
            <person name="Bini E."/>
            <person name="Woyke T."/>
        </authorList>
    </citation>
    <scope>NUCLEOTIDE SEQUENCE [LARGE SCALE GENOMIC DNA]</scope>
    <source>
        <strain evidence="7">ATCC BAA-1389 / DSM 22839 / S5</strain>
    </source>
</reference>
<dbReference type="eggNOG" id="COG1309">
    <property type="taxonomic scope" value="Bacteria"/>
</dbReference>
<evidence type="ECO:0000313" key="7">
    <source>
        <dbReference type="Proteomes" id="UP000002572"/>
    </source>
</evidence>
<dbReference type="SUPFAM" id="SSF48498">
    <property type="entry name" value="Tetracyclin repressor-like, C-terminal domain"/>
    <property type="match status" value="1"/>
</dbReference>
<dbReference type="AlphaFoldDB" id="E6W1J1"/>
<keyword evidence="2 4" id="KW-0238">DNA-binding</keyword>
<dbReference type="EMBL" id="CP002432">
    <property type="protein sequence ID" value="ADU66540.1"/>
    <property type="molecule type" value="Genomic_DNA"/>
</dbReference>
<evidence type="ECO:0000259" key="5">
    <source>
        <dbReference type="PROSITE" id="PS50977"/>
    </source>
</evidence>
<dbReference type="Proteomes" id="UP000002572">
    <property type="component" value="Chromosome"/>
</dbReference>
<dbReference type="KEGG" id="din:Selin_1813"/>
<dbReference type="Pfam" id="PF00440">
    <property type="entry name" value="TetR_N"/>
    <property type="match status" value="1"/>
</dbReference>
<proteinExistence type="predicted"/>
<dbReference type="InterPro" id="IPR036271">
    <property type="entry name" value="Tet_transcr_reg_TetR-rel_C_sf"/>
</dbReference>
<dbReference type="HOGENOM" id="CLU_069356_1_1_0"/>
<dbReference type="RefSeq" id="WP_013506420.1">
    <property type="nucleotide sequence ID" value="NC_014836.1"/>
</dbReference>
<dbReference type="OrthoDB" id="9790413at2"/>
<keyword evidence="7" id="KW-1185">Reference proteome</keyword>
<sequence length="220" mass="24543">MHKQLNRKPGRPKGTNTEQREQLLDITVEHCARHGIGATSLRAIANAGGVTPAMISYYFGSKDQLLDAVINERLIPAFDGLRQELLSAGDNTRTLVRTFVTAVHAMVRRHPWLPGLWIREVVNEDGALRQFLLSYVVKNLKLPSKLAQAFQNAREQGSVNPHVEPHLLPVSLIGLTMFPLATTSLWQQHFGPETLNISQERLQDHTIALLEHGLFPAADN</sequence>
<evidence type="ECO:0000256" key="3">
    <source>
        <dbReference type="ARBA" id="ARBA00023163"/>
    </source>
</evidence>
<dbReference type="InterPro" id="IPR009057">
    <property type="entry name" value="Homeodomain-like_sf"/>
</dbReference>
<evidence type="ECO:0000256" key="2">
    <source>
        <dbReference type="ARBA" id="ARBA00023125"/>
    </source>
</evidence>
<dbReference type="STRING" id="653733.Selin_1813"/>
<name>E6W1J1_DESIS</name>
<gene>
    <name evidence="6" type="ordered locus">Selin_1813</name>
</gene>
<protein>
    <submittedName>
        <fullName evidence="6">Regulatory protein TetR</fullName>
    </submittedName>
</protein>
<dbReference type="InParanoid" id="E6W1J1"/>
<dbReference type="PANTHER" id="PTHR30055">
    <property type="entry name" value="HTH-TYPE TRANSCRIPTIONAL REGULATOR RUTR"/>
    <property type="match status" value="1"/>
</dbReference>
<accession>E6W1J1</accession>
<keyword evidence="3" id="KW-0804">Transcription</keyword>
<evidence type="ECO:0000313" key="6">
    <source>
        <dbReference type="EMBL" id="ADU66540.1"/>
    </source>
</evidence>
<organism evidence="6 7">
    <name type="scientific">Desulfurispirillum indicum (strain ATCC BAA-1389 / DSM 22839 / S5)</name>
    <dbReference type="NCBI Taxonomy" id="653733"/>
    <lineage>
        <taxon>Bacteria</taxon>
        <taxon>Pseudomonadati</taxon>
        <taxon>Chrysiogenota</taxon>
        <taxon>Chrysiogenia</taxon>
        <taxon>Chrysiogenales</taxon>
        <taxon>Chrysiogenaceae</taxon>
        <taxon>Desulfurispirillum</taxon>
    </lineage>
</organism>
<feature type="DNA-binding region" description="H-T-H motif" evidence="4">
    <location>
        <begin position="40"/>
        <end position="59"/>
    </location>
</feature>
<dbReference type="PROSITE" id="PS50977">
    <property type="entry name" value="HTH_TETR_2"/>
    <property type="match status" value="1"/>
</dbReference>
<evidence type="ECO:0000256" key="4">
    <source>
        <dbReference type="PROSITE-ProRule" id="PRU00335"/>
    </source>
</evidence>
<dbReference type="PROSITE" id="PS01081">
    <property type="entry name" value="HTH_TETR_1"/>
    <property type="match status" value="1"/>
</dbReference>
<dbReference type="InterPro" id="IPR023772">
    <property type="entry name" value="DNA-bd_HTH_TetR-type_CS"/>
</dbReference>
<evidence type="ECO:0000256" key="1">
    <source>
        <dbReference type="ARBA" id="ARBA00023015"/>
    </source>
</evidence>
<dbReference type="Gene3D" id="1.10.357.10">
    <property type="entry name" value="Tetracycline Repressor, domain 2"/>
    <property type="match status" value="1"/>
</dbReference>
<dbReference type="GO" id="GO:0003700">
    <property type="term" value="F:DNA-binding transcription factor activity"/>
    <property type="evidence" value="ECO:0007669"/>
    <property type="project" value="TreeGrafter"/>
</dbReference>
<dbReference type="InterPro" id="IPR050109">
    <property type="entry name" value="HTH-type_TetR-like_transc_reg"/>
</dbReference>